<comment type="caution">
    <text evidence="2">The sequence shown here is derived from an EMBL/GenBank/DDBJ whole genome shotgun (WGS) entry which is preliminary data.</text>
</comment>
<evidence type="ECO:0000313" key="3">
    <source>
        <dbReference type="Proteomes" id="UP000276133"/>
    </source>
</evidence>
<feature type="region of interest" description="Disordered" evidence="1">
    <location>
        <begin position="112"/>
        <end position="226"/>
    </location>
</feature>
<organism evidence="2 3">
    <name type="scientific">Brachionus plicatilis</name>
    <name type="common">Marine rotifer</name>
    <name type="synonym">Brachionus muelleri</name>
    <dbReference type="NCBI Taxonomy" id="10195"/>
    <lineage>
        <taxon>Eukaryota</taxon>
        <taxon>Metazoa</taxon>
        <taxon>Spiralia</taxon>
        <taxon>Gnathifera</taxon>
        <taxon>Rotifera</taxon>
        <taxon>Eurotatoria</taxon>
        <taxon>Monogononta</taxon>
        <taxon>Pseudotrocha</taxon>
        <taxon>Ploima</taxon>
        <taxon>Brachionidae</taxon>
        <taxon>Brachionus</taxon>
    </lineage>
</organism>
<feature type="compositionally biased region" description="Basic and acidic residues" evidence="1">
    <location>
        <begin position="209"/>
        <end position="220"/>
    </location>
</feature>
<evidence type="ECO:0000313" key="2">
    <source>
        <dbReference type="EMBL" id="RNA24543.1"/>
    </source>
</evidence>
<evidence type="ECO:0000256" key="1">
    <source>
        <dbReference type="SAM" id="MobiDB-lite"/>
    </source>
</evidence>
<reference evidence="2 3" key="1">
    <citation type="journal article" date="2018" name="Sci. Rep.">
        <title>Genomic signatures of local adaptation to the degree of environmental predictability in rotifers.</title>
        <authorList>
            <person name="Franch-Gras L."/>
            <person name="Hahn C."/>
            <person name="Garcia-Roger E.M."/>
            <person name="Carmona M.J."/>
            <person name="Serra M."/>
            <person name="Gomez A."/>
        </authorList>
    </citation>
    <scope>NUCLEOTIDE SEQUENCE [LARGE SCALE GENOMIC DNA]</scope>
    <source>
        <strain evidence="2">HYR1</strain>
    </source>
</reference>
<sequence length="247" mass="29503">IYNEKIRWNSESRLKSYLNSTYGHGSQTKLDSNREALMSELNRPDWFPTGKQETFNVYYKKWPSEPRVKETTFRPAINENWNVESRLKAISWENIKYKPKTNRKKREIFKSIPEKKNPQNLNRAVKNTTKQKDVSQIWNQEYNRIKQENKQKRNSNLKNLKTPRKNKMETPETTKISSRQSMSKYKELPPIKSGKENNFYRPSNLDHTAFQRDETPEDKPSWNLVSSSQRSFSRMFNQELNDQSQSV</sequence>
<name>A0A3M7RLT6_BRAPC</name>
<dbReference type="AlphaFoldDB" id="A0A3M7RLT6"/>
<accession>A0A3M7RLT6</accession>
<feature type="compositionally biased region" description="Basic and acidic residues" evidence="1">
    <location>
        <begin position="184"/>
        <end position="195"/>
    </location>
</feature>
<keyword evidence="3" id="KW-1185">Reference proteome</keyword>
<feature type="non-terminal residue" evidence="2">
    <location>
        <position position="1"/>
    </location>
</feature>
<feature type="compositionally biased region" description="Polar residues" evidence="1">
    <location>
        <begin position="173"/>
        <end position="183"/>
    </location>
</feature>
<dbReference type="EMBL" id="REGN01003097">
    <property type="protein sequence ID" value="RNA24543.1"/>
    <property type="molecule type" value="Genomic_DNA"/>
</dbReference>
<dbReference type="Proteomes" id="UP000276133">
    <property type="component" value="Unassembled WGS sequence"/>
</dbReference>
<feature type="compositionally biased region" description="Polar residues" evidence="1">
    <location>
        <begin position="118"/>
        <end position="142"/>
    </location>
</feature>
<proteinExistence type="predicted"/>
<gene>
    <name evidence="2" type="ORF">BpHYR1_030115</name>
</gene>
<protein>
    <submittedName>
        <fullName evidence="2">Uncharacterized protein</fullName>
    </submittedName>
</protein>